<evidence type="ECO:0000313" key="2">
    <source>
        <dbReference type="Proteomes" id="UP000631300"/>
    </source>
</evidence>
<sequence length="321" mass="36592">MTENDNYQTIYESRACYILYNIFKKIGKGKVIIPANICPIVPATILKAGLTPHFIDIDTKSFTINQSLLFRDLKCNPHDFSGLIWVRTYGDNHLDIKPLIQTVRAYSPSIFFVDDQCLSIPSFTVENSEADLILYSTGYSKVAEIGSGGYGFLSSDFVYERFPLAFKESAYVKLQAYFRNSIRQGSQINIPQTPWLDSRMPQLSFSEYKEKVLILSQNAVAHKAKINKIYADVLPNDIQLSNTFQNWRFNIFVKNKVHILKKLFEAGLFASSHYAPIAPLYSLENTPQADKVHNAIVNLFNDFRFNEVKAEKASLIIKDNL</sequence>
<proteinExistence type="predicted"/>
<gene>
    <name evidence="1" type="ORF">GCM10007391_01480</name>
</gene>
<keyword evidence="2" id="KW-1185">Reference proteome</keyword>
<reference evidence="1" key="1">
    <citation type="journal article" date="2014" name="Int. J. Syst. Evol. Microbiol.">
        <title>Complete genome sequence of Corynebacterium casei LMG S-19264T (=DSM 44701T), isolated from a smear-ripened cheese.</title>
        <authorList>
            <consortium name="US DOE Joint Genome Institute (JGI-PGF)"/>
            <person name="Walter F."/>
            <person name="Albersmeier A."/>
            <person name="Kalinowski J."/>
            <person name="Ruckert C."/>
        </authorList>
    </citation>
    <scope>NUCLEOTIDE SEQUENCE</scope>
    <source>
        <strain evidence="1">KCTC 22164</strain>
    </source>
</reference>
<dbReference type="Proteomes" id="UP000631300">
    <property type="component" value="Unassembled WGS sequence"/>
</dbReference>
<comment type="caution">
    <text evidence="1">The sequence shown here is derived from an EMBL/GenBank/DDBJ whole genome shotgun (WGS) entry which is preliminary data.</text>
</comment>
<dbReference type="Gene3D" id="3.40.640.10">
    <property type="entry name" value="Type I PLP-dependent aspartate aminotransferase-like (Major domain)"/>
    <property type="match status" value="1"/>
</dbReference>
<dbReference type="InterPro" id="IPR015421">
    <property type="entry name" value="PyrdxlP-dep_Trfase_major"/>
</dbReference>
<dbReference type="EMBL" id="BMXP01000001">
    <property type="protein sequence ID" value="GGW73512.1"/>
    <property type="molecule type" value="Genomic_DNA"/>
</dbReference>
<protein>
    <recommendedName>
        <fullName evidence="3">DegT/DnrJ/EryC1/StrS aminotransferase family protein</fullName>
    </recommendedName>
</protein>
<evidence type="ECO:0008006" key="3">
    <source>
        <dbReference type="Google" id="ProtNLM"/>
    </source>
</evidence>
<name>A0A918JC80_9ALTE</name>
<dbReference type="SUPFAM" id="SSF53383">
    <property type="entry name" value="PLP-dependent transferases"/>
    <property type="match status" value="1"/>
</dbReference>
<reference evidence="1" key="2">
    <citation type="submission" date="2020-09" db="EMBL/GenBank/DDBJ databases">
        <authorList>
            <person name="Sun Q."/>
            <person name="Kim S."/>
        </authorList>
    </citation>
    <scope>NUCLEOTIDE SEQUENCE</scope>
    <source>
        <strain evidence="1">KCTC 22164</strain>
    </source>
</reference>
<organism evidence="1 2">
    <name type="scientific">Alteromonas halophila</name>
    <dbReference type="NCBI Taxonomy" id="516698"/>
    <lineage>
        <taxon>Bacteria</taxon>
        <taxon>Pseudomonadati</taxon>
        <taxon>Pseudomonadota</taxon>
        <taxon>Gammaproteobacteria</taxon>
        <taxon>Alteromonadales</taxon>
        <taxon>Alteromonadaceae</taxon>
        <taxon>Alteromonas/Salinimonas group</taxon>
        <taxon>Alteromonas</taxon>
    </lineage>
</organism>
<dbReference type="AlphaFoldDB" id="A0A918JC80"/>
<dbReference type="InterPro" id="IPR015424">
    <property type="entry name" value="PyrdxlP-dep_Trfase"/>
</dbReference>
<dbReference type="RefSeq" id="WP_189403177.1">
    <property type="nucleotide sequence ID" value="NZ_BMXP01000001.1"/>
</dbReference>
<accession>A0A918JC80</accession>
<evidence type="ECO:0000313" key="1">
    <source>
        <dbReference type="EMBL" id="GGW73512.1"/>
    </source>
</evidence>